<dbReference type="InterPro" id="IPR025334">
    <property type="entry name" value="DUF4240"/>
</dbReference>
<organism evidence="2 3">
    <name type="scientific">Actinoplanes octamycinicus</name>
    <dbReference type="NCBI Taxonomy" id="135948"/>
    <lineage>
        <taxon>Bacteria</taxon>
        <taxon>Bacillati</taxon>
        <taxon>Actinomycetota</taxon>
        <taxon>Actinomycetes</taxon>
        <taxon>Micromonosporales</taxon>
        <taxon>Micromonosporaceae</taxon>
        <taxon>Actinoplanes</taxon>
    </lineage>
</organism>
<proteinExistence type="predicted"/>
<feature type="domain" description="DUF4240" evidence="1">
    <location>
        <begin position="1"/>
        <end position="134"/>
    </location>
</feature>
<sequence>MDIDGFWRLVERSGRARDTLAGREDWLVSVLSRLDRTHIEDFEMRLQECRDRIDNAAVWGAADVLLDGCSTDGFWYFQCWLIGQGREAFERVAADPDALATLPSVHRLTRPRRDWADEEWPWWEALAYVARAAYPGDDEVFDEALERRGFWIRCDPRTPDWSRPRSYPRLAGLFGRVSGGPG</sequence>
<keyword evidence="3" id="KW-1185">Reference proteome</keyword>
<comment type="caution">
    <text evidence="2">The sequence shown here is derived from an EMBL/GenBank/DDBJ whole genome shotgun (WGS) entry which is preliminary data.</text>
</comment>
<evidence type="ECO:0000313" key="3">
    <source>
        <dbReference type="Proteomes" id="UP000546162"/>
    </source>
</evidence>
<evidence type="ECO:0000313" key="2">
    <source>
        <dbReference type="EMBL" id="MBB4744579.1"/>
    </source>
</evidence>
<reference evidence="2 3" key="1">
    <citation type="submission" date="2020-08" db="EMBL/GenBank/DDBJ databases">
        <title>Sequencing the genomes of 1000 actinobacteria strains.</title>
        <authorList>
            <person name="Klenk H.-P."/>
        </authorList>
    </citation>
    <scope>NUCLEOTIDE SEQUENCE [LARGE SCALE GENOMIC DNA]</scope>
    <source>
        <strain evidence="2 3">DSM 45809</strain>
    </source>
</reference>
<evidence type="ECO:0000259" key="1">
    <source>
        <dbReference type="Pfam" id="PF14024"/>
    </source>
</evidence>
<dbReference type="EMBL" id="JACHNB010000001">
    <property type="protein sequence ID" value="MBB4744579.1"/>
    <property type="molecule type" value="Genomic_DNA"/>
</dbReference>
<gene>
    <name evidence="2" type="ORF">BJY16_008038</name>
</gene>
<dbReference type="AlphaFoldDB" id="A0A7W7H634"/>
<dbReference type="RefSeq" id="WP_185044721.1">
    <property type="nucleotide sequence ID" value="NZ_BAABFG010000005.1"/>
</dbReference>
<protein>
    <recommendedName>
        <fullName evidence="1">DUF4240 domain-containing protein</fullName>
    </recommendedName>
</protein>
<accession>A0A7W7H634</accession>
<dbReference type="Proteomes" id="UP000546162">
    <property type="component" value="Unassembled WGS sequence"/>
</dbReference>
<dbReference type="Pfam" id="PF14024">
    <property type="entry name" value="DUF4240"/>
    <property type="match status" value="1"/>
</dbReference>
<name>A0A7W7H634_9ACTN</name>